<feature type="transmembrane region" description="Helical" evidence="1">
    <location>
        <begin position="213"/>
        <end position="234"/>
    </location>
</feature>
<protein>
    <recommendedName>
        <fullName evidence="4">Transmembrane protein</fullName>
    </recommendedName>
</protein>
<dbReference type="Proteomes" id="UP001141552">
    <property type="component" value="Unassembled WGS sequence"/>
</dbReference>
<dbReference type="AlphaFoldDB" id="A0A9Q0GAJ9"/>
<keyword evidence="1" id="KW-0812">Transmembrane</keyword>
<evidence type="ECO:0000313" key="2">
    <source>
        <dbReference type="EMBL" id="KAJ4846648.1"/>
    </source>
</evidence>
<sequence>MEENSLIAGEKKRNLGVFDILKESVTISTKSLYFLIFTLVTSLPLFFFCVYYEILLQMTLVEGIKILTPPETYFSRSWPMPDHFYMIFGKEFWGKLMYLLLLYLLPLQLLQLCTLLVTVYLASKIYTVVEEEEKPSMSSFKDMVLKAFNISRLSRTLITSLCVLLWSTTLVVPLTWFAANYYVNDAFFSILFSVAFLVVLFKRDRKRQGRLLMLVFFVWENGLRLASLFGGFYGGGNIGILVQIGLYCVGNVIKWVACLVYFYDCEKRLLEKKVDEELGRKAKASGQ</sequence>
<evidence type="ECO:0000313" key="3">
    <source>
        <dbReference type="Proteomes" id="UP001141552"/>
    </source>
</evidence>
<keyword evidence="1" id="KW-0472">Membrane</keyword>
<reference evidence="2" key="2">
    <citation type="journal article" date="2023" name="Plants (Basel)">
        <title>Annotation of the Turnera subulata (Passifloraceae) Draft Genome Reveals the S-Locus Evolved after the Divergence of Turneroideae from Passifloroideae in a Stepwise Manner.</title>
        <authorList>
            <person name="Henning P.M."/>
            <person name="Roalson E.H."/>
            <person name="Mir W."/>
            <person name="McCubbin A.G."/>
            <person name="Shore J.S."/>
        </authorList>
    </citation>
    <scope>NUCLEOTIDE SEQUENCE</scope>
    <source>
        <strain evidence="2">F60SS</strain>
    </source>
</reference>
<feature type="transmembrane region" description="Helical" evidence="1">
    <location>
        <begin position="32"/>
        <end position="54"/>
    </location>
</feature>
<reference evidence="2" key="1">
    <citation type="submission" date="2022-02" db="EMBL/GenBank/DDBJ databases">
        <authorList>
            <person name="Henning P.M."/>
            <person name="McCubbin A.G."/>
            <person name="Shore J.S."/>
        </authorList>
    </citation>
    <scope>NUCLEOTIDE SEQUENCE</scope>
    <source>
        <strain evidence="2">F60SS</strain>
        <tissue evidence="2">Leaves</tissue>
    </source>
</reference>
<feature type="transmembrane region" description="Helical" evidence="1">
    <location>
        <begin position="240"/>
        <end position="263"/>
    </location>
</feature>
<evidence type="ECO:0008006" key="4">
    <source>
        <dbReference type="Google" id="ProtNLM"/>
    </source>
</evidence>
<keyword evidence="3" id="KW-1185">Reference proteome</keyword>
<accession>A0A9Q0GAJ9</accession>
<feature type="transmembrane region" description="Helical" evidence="1">
    <location>
        <begin position="156"/>
        <end position="176"/>
    </location>
</feature>
<evidence type="ECO:0000256" key="1">
    <source>
        <dbReference type="SAM" id="Phobius"/>
    </source>
</evidence>
<dbReference type="OrthoDB" id="1095660at2759"/>
<feature type="transmembrane region" description="Helical" evidence="1">
    <location>
        <begin position="96"/>
        <end position="122"/>
    </location>
</feature>
<organism evidence="2 3">
    <name type="scientific">Turnera subulata</name>
    <dbReference type="NCBI Taxonomy" id="218843"/>
    <lineage>
        <taxon>Eukaryota</taxon>
        <taxon>Viridiplantae</taxon>
        <taxon>Streptophyta</taxon>
        <taxon>Embryophyta</taxon>
        <taxon>Tracheophyta</taxon>
        <taxon>Spermatophyta</taxon>
        <taxon>Magnoliopsida</taxon>
        <taxon>eudicotyledons</taxon>
        <taxon>Gunneridae</taxon>
        <taxon>Pentapetalae</taxon>
        <taxon>rosids</taxon>
        <taxon>fabids</taxon>
        <taxon>Malpighiales</taxon>
        <taxon>Passifloraceae</taxon>
        <taxon>Turnera</taxon>
    </lineage>
</organism>
<name>A0A9Q0GAJ9_9ROSI</name>
<feature type="transmembrane region" description="Helical" evidence="1">
    <location>
        <begin position="182"/>
        <end position="201"/>
    </location>
</feature>
<comment type="caution">
    <text evidence="2">The sequence shown here is derived from an EMBL/GenBank/DDBJ whole genome shotgun (WGS) entry which is preliminary data.</text>
</comment>
<dbReference type="EMBL" id="JAKUCV010001374">
    <property type="protein sequence ID" value="KAJ4846648.1"/>
    <property type="molecule type" value="Genomic_DNA"/>
</dbReference>
<dbReference type="PANTHER" id="PTHR36714:SF7">
    <property type="entry name" value="TRANSMEMBRANE PROTEIN"/>
    <property type="match status" value="1"/>
</dbReference>
<dbReference type="PANTHER" id="PTHR36714">
    <property type="entry name" value="T23E23.1"/>
    <property type="match status" value="1"/>
</dbReference>
<keyword evidence="1" id="KW-1133">Transmembrane helix</keyword>
<gene>
    <name evidence="2" type="ORF">Tsubulata_015238</name>
</gene>
<proteinExistence type="predicted"/>